<dbReference type="GO" id="GO:0006508">
    <property type="term" value="P:proteolysis"/>
    <property type="evidence" value="ECO:0007669"/>
    <property type="project" value="UniProtKB-KW"/>
</dbReference>
<dbReference type="InterPro" id="IPR029058">
    <property type="entry name" value="AB_hydrolase_fold"/>
</dbReference>
<dbReference type="EMBL" id="CADEPM010000004">
    <property type="protein sequence ID" value="CAB3404477.1"/>
    <property type="molecule type" value="Genomic_DNA"/>
</dbReference>
<dbReference type="OrthoDB" id="443318at2759"/>
<dbReference type="InterPro" id="IPR033124">
    <property type="entry name" value="Ser_caboxypep_his_AS"/>
</dbReference>
<dbReference type="PROSITE" id="PS00131">
    <property type="entry name" value="CARBOXYPEPT_SER_SER"/>
    <property type="match status" value="2"/>
</dbReference>
<evidence type="ECO:0000256" key="1">
    <source>
        <dbReference type="ARBA" id="ARBA00009431"/>
    </source>
</evidence>
<dbReference type="SUPFAM" id="SSF53474">
    <property type="entry name" value="alpha/beta-Hydrolases"/>
    <property type="match status" value="2"/>
</dbReference>
<name>A0A8S1EY81_9PELO</name>
<dbReference type="PRINTS" id="PR00724">
    <property type="entry name" value="CRBOXYPTASEC"/>
</dbReference>
<dbReference type="Pfam" id="PF00450">
    <property type="entry name" value="Peptidase_S10"/>
    <property type="match status" value="2"/>
</dbReference>
<evidence type="ECO:0000256" key="2">
    <source>
        <dbReference type="RuleBase" id="RU361156"/>
    </source>
</evidence>
<accession>A0A8S1EY81</accession>
<dbReference type="Gene3D" id="3.40.50.1820">
    <property type="entry name" value="alpha/beta hydrolase"/>
    <property type="match status" value="2"/>
</dbReference>
<dbReference type="InterPro" id="IPR018202">
    <property type="entry name" value="Ser_caboxypep_ser_AS"/>
</dbReference>
<keyword evidence="2" id="KW-0645">Protease</keyword>
<sequence>MFYLLLESRDLPSRNAPLIIWFNGGPGCSSLTAFFFEFGPFYIEYNSQNLFENPYAWNHKANILFLESPIGVGFSYDTNVANYSKADDETTANQNLRAIQDFFNHKHPEYRQNDYFIGAESYGGVYGPMVSALLANEIAKKTFPNDKFKGLLIGNGFMNVKLTTNTMVLWNAYHARTSPDEWERIKRVCRTSGARDVDEYDFTKFMTTSNNMDYFGNNKTECGRLLKILIGNVSEYEGYDFYNFYSDCYYNFSKPNAKDPVEETLRLLPIKRASALLNRYSTDGPLAYKCWGIGALDKYLKRKNVMRSLNIDDKWMKTTKEWSVCNDKMYENYTMKYQDMTPFFEQIFRNLTGKSFQILIYNGDVDIACNYLADQYFVRNLAKRNAFKKTQSHQPWYYSKNRVIGGYFMRYEGSNPLTTHISIDVVSIRGAGHFVALDRPARDVLIRNAPLIIWFNGGPGCSSLSAFFEEFGPVFVNYENDTLFENPYAWNHKANILFLESPIGVGFSYDTNVANYSKADDETTANQNLRAIQDFFINKHPEYQTNEFFISGESYAGLYVPMVSALVAKKIAARTFPNPNFKGIFIGNGFMNVKLTTNTMVLWNAYHARTSPDEWEQIKRVCRTSGARDVDEYDFTKFMITRNNMDYFGNNKTECGRLLKPLIATYTTDWQGFNFFNFYDDCYYNFTAKNVENPIKKSVDEVRRKGISALMNRFSTDGQFAYSCWSDIAVKHYLNRRDVQKALKIDEKWIERNEMWNVCNDRMYDDYKMKYQDMTPFFEQIFRNLTGKSFQILIYNGDVDIACNYLADQYFVRNLAKRNAFKKTQSHQPWYYSKNRVIGGYFMRYEGSNPLTTHISIDVITVKGSGHFVPLDRPGPALQMFNNFVQARSPNMANYSVEVSV</sequence>
<proteinExistence type="inferred from homology"/>
<dbReference type="EC" id="3.4.16.-" evidence="2"/>
<keyword evidence="2" id="KW-0121">Carboxypeptidase</keyword>
<dbReference type="PANTHER" id="PTHR11802">
    <property type="entry name" value="SERINE PROTEASE FAMILY S10 SERINE CARBOXYPEPTIDASE"/>
    <property type="match status" value="1"/>
</dbReference>
<dbReference type="Proteomes" id="UP000494206">
    <property type="component" value="Unassembled WGS sequence"/>
</dbReference>
<dbReference type="GO" id="GO:0004185">
    <property type="term" value="F:serine-type carboxypeptidase activity"/>
    <property type="evidence" value="ECO:0007669"/>
    <property type="project" value="UniProtKB-UniRule"/>
</dbReference>
<evidence type="ECO:0000313" key="4">
    <source>
        <dbReference type="Proteomes" id="UP000494206"/>
    </source>
</evidence>
<dbReference type="PROSITE" id="PS00560">
    <property type="entry name" value="CARBOXYPEPT_SER_HIS"/>
    <property type="match status" value="1"/>
</dbReference>
<keyword evidence="4" id="KW-1185">Reference proteome</keyword>
<gene>
    <name evidence="3" type="ORF">CBOVIS_LOCUS6803</name>
</gene>
<evidence type="ECO:0000313" key="3">
    <source>
        <dbReference type="EMBL" id="CAB3404477.1"/>
    </source>
</evidence>
<dbReference type="AlphaFoldDB" id="A0A8S1EY81"/>
<dbReference type="FunFam" id="3.40.50.1820:FF:000913">
    <property type="entry name" value="Uncharacterized serine carboxypeptidase C08H9.1"/>
    <property type="match status" value="2"/>
</dbReference>
<organism evidence="3 4">
    <name type="scientific">Caenorhabditis bovis</name>
    <dbReference type="NCBI Taxonomy" id="2654633"/>
    <lineage>
        <taxon>Eukaryota</taxon>
        <taxon>Metazoa</taxon>
        <taxon>Ecdysozoa</taxon>
        <taxon>Nematoda</taxon>
        <taxon>Chromadorea</taxon>
        <taxon>Rhabditida</taxon>
        <taxon>Rhabditina</taxon>
        <taxon>Rhabditomorpha</taxon>
        <taxon>Rhabditoidea</taxon>
        <taxon>Rhabditidae</taxon>
        <taxon>Peloderinae</taxon>
        <taxon>Caenorhabditis</taxon>
    </lineage>
</organism>
<keyword evidence="2" id="KW-0378">Hydrolase</keyword>
<reference evidence="3 4" key="1">
    <citation type="submission" date="2020-04" db="EMBL/GenBank/DDBJ databases">
        <authorList>
            <person name="Laetsch R D."/>
            <person name="Stevens L."/>
            <person name="Kumar S."/>
            <person name="Blaxter L. M."/>
        </authorList>
    </citation>
    <scope>NUCLEOTIDE SEQUENCE [LARGE SCALE GENOMIC DNA]</scope>
</reference>
<protein>
    <recommendedName>
        <fullName evidence="2">Carboxypeptidase</fullName>
        <ecNumber evidence="2">3.4.16.-</ecNumber>
    </recommendedName>
</protein>
<comment type="caution">
    <text evidence="3">The sequence shown here is derived from an EMBL/GenBank/DDBJ whole genome shotgun (WGS) entry which is preliminary data.</text>
</comment>
<dbReference type="InterPro" id="IPR001563">
    <property type="entry name" value="Peptidase_S10"/>
</dbReference>
<dbReference type="PANTHER" id="PTHR11802:SF33">
    <property type="entry name" value="SERINE CARBOXYPEPTIDASE CTSA-3.2"/>
    <property type="match status" value="1"/>
</dbReference>
<comment type="similarity">
    <text evidence="1 2">Belongs to the peptidase S10 family.</text>
</comment>